<dbReference type="AlphaFoldDB" id="A0A0M6YD89"/>
<feature type="signal peptide" evidence="2">
    <location>
        <begin position="1"/>
        <end position="19"/>
    </location>
</feature>
<evidence type="ECO:0000313" key="4">
    <source>
        <dbReference type="Proteomes" id="UP000048926"/>
    </source>
</evidence>
<gene>
    <name evidence="3" type="ORF">LAL4801_06110</name>
</gene>
<dbReference type="SUPFAM" id="SSF56954">
    <property type="entry name" value="Outer membrane efflux proteins (OEP)"/>
    <property type="match status" value="1"/>
</dbReference>
<dbReference type="InterPro" id="IPR010131">
    <property type="entry name" value="MdtP/NodT-like"/>
</dbReference>
<evidence type="ECO:0000256" key="1">
    <source>
        <dbReference type="SAM" id="MobiDB-lite"/>
    </source>
</evidence>
<keyword evidence="4" id="KW-1185">Reference proteome</keyword>
<reference evidence="4" key="1">
    <citation type="submission" date="2015-07" db="EMBL/GenBank/DDBJ databases">
        <authorList>
            <person name="Rodrigo-Torres Lidia"/>
            <person name="Arahal R.David."/>
        </authorList>
    </citation>
    <scope>NUCLEOTIDE SEQUENCE [LARGE SCALE GENOMIC DNA]</scope>
    <source>
        <strain evidence="4">CECT 4801</strain>
    </source>
</reference>
<keyword evidence="2" id="KW-0732">Signal</keyword>
<dbReference type="Gene3D" id="1.20.1600.10">
    <property type="entry name" value="Outer membrane efflux proteins (OEP)"/>
    <property type="match status" value="1"/>
</dbReference>
<dbReference type="RefSeq" id="WP_055661654.1">
    <property type="nucleotide sequence ID" value="NZ_CXST01000011.1"/>
</dbReference>
<accession>A0A0M6YD89</accession>
<dbReference type="OrthoDB" id="237412at2"/>
<feature type="chain" id="PRO_5005807734" evidence="2">
    <location>
        <begin position="20"/>
        <end position="503"/>
    </location>
</feature>
<name>A0A0M6YD89_9HYPH</name>
<proteinExistence type="predicted"/>
<sequence length="503" mass="54317">MRTLAAKAVLFALTASVLAGCVSPEQIASYSEQQPGFQQVSSGTSLRSRNKETVWIQNADQAKAVSDRVRTLVHKKTISADTAVQVALLNNRGLQASYAALGMSAAEAWQETMLENPVVSVGFLGLAHPEIGGLRTIESTIAANLLSLATQKQRVDIADTRFRQAQAVAIGDTLSLAGETRRAWIDAVAAFETVAYLNQAQVAADAASQLAQKLGETGAMPKAGQAREHAFYSELTGQKAEARLAATLAKERLTRLMGLWGQDVQYFVPDSLPGLPKAPRGNPSIEADALRNRIDLQVAKLELEAVAKSYRLTEATRYVTDLELIAGVEAEREVETEYELEGGELEEKSKSKTIVTPQIELEFAIPIFDSGKARQRKAEYAYMQAANKLAEKAVNIRSEARSAYTAFKSSHEIARHYRDAVLPLRKAVEEEGLLTYNGMITNTFDLLADTRARVDTQLLAVNARKNFWLADADLAAATFGGGMGGGTEGSEPMRTASAEGGGH</sequence>
<protein>
    <submittedName>
        <fullName evidence="3">Outer membrane channel protein</fullName>
    </submittedName>
</protein>
<organism evidence="3 4">
    <name type="scientific">Roseibium aggregatum</name>
    <dbReference type="NCBI Taxonomy" id="187304"/>
    <lineage>
        <taxon>Bacteria</taxon>
        <taxon>Pseudomonadati</taxon>
        <taxon>Pseudomonadota</taxon>
        <taxon>Alphaproteobacteria</taxon>
        <taxon>Hyphomicrobiales</taxon>
        <taxon>Stappiaceae</taxon>
        <taxon>Roseibium</taxon>
    </lineage>
</organism>
<dbReference type="EMBL" id="CXST01000011">
    <property type="protein sequence ID" value="CTQ47648.1"/>
    <property type="molecule type" value="Genomic_DNA"/>
</dbReference>
<evidence type="ECO:0000313" key="3">
    <source>
        <dbReference type="EMBL" id="CTQ47648.1"/>
    </source>
</evidence>
<evidence type="ECO:0000256" key="2">
    <source>
        <dbReference type="SAM" id="SignalP"/>
    </source>
</evidence>
<dbReference type="PANTHER" id="PTHR30203:SF24">
    <property type="entry name" value="BLR4935 PROTEIN"/>
    <property type="match status" value="1"/>
</dbReference>
<dbReference type="PANTHER" id="PTHR30203">
    <property type="entry name" value="OUTER MEMBRANE CATION EFFLUX PROTEIN"/>
    <property type="match status" value="1"/>
</dbReference>
<feature type="region of interest" description="Disordered" evidence="1">
    <location>
        <begin position="483"/>
        <end position="503"/>
    </location>
</feature>
<dbReference type="GO" id="GO:0015562">
    <property type="term" value="F:efflux transmembrane transporter activity"/>
    <property type="evidence" value="ECO:0007669"/>
    <property type="project" value="InterPro"/>
</dbReference>
<dbReference type="PROSITE" id="PS51257">
    <property type="entry name" value="PROKAR_LIPOPROTEIN"/>
    <property type="match status" value="1"/>
</dbReference>
<dbReference type="Proteomes" id="UP000048926">
    <property type="component" value="Unassembled WGS sequence"/>
</dbReference>